<reference evidence="3 4" key="1">
    <citation type="submission" date="2018-09" db="EMBL/GenBank/DDBJ databases">
        <title>Comparative Genomics of Wolbachia-Cardinium Dual Endosymbiosis in a Plant-Parasitic Nematode.</title>
        <authorList>
            <person name="Brown A.M.V."/>
            <person name="Wasala S.K."/>
            <person name="Howe D.K."/>
            <person name="Peetz A.B."/>
            <person name="Zasada I.A."/>
            <person name="Denver D.R."/>
        </authorList>
    </citation>
    <scope>NUCLEOTIDE SEQUENCE [LARGE SCALE GENOMIC DNA]</scope>
    <source>
        <strain evidence="3 4">Pp_1</strain>
    </source>
</reference>
<comment type="caution">
    <text evidence="3">The sequence shown here is derived from an EMBL/GenBank/DDBJ whole genome shotgun (WGS) entry which is preliminary data.</text>
</comment>
<comment type="similarity">
    <text evidence="1">Belongs to the SufE family.</text>
</comment>
<evidence type="ECO:0000313" key="3">
    <source>
        <dbReference type="EMBL" id="ROT47180.1"/>
    </source>
</evidence>
<dbReference type="PANTHER" id="PTHR43597:SF5">
    <property type="entry name" value="SUFE-LIKE PROTEIN 2, CHLOROPLASTIC"/>
    <property type="match status" value="1"/>
</dbReference>
<dbReference type="OrthoDB" id="9799320at2"/>
<dbReference type="Proteomes" id="UP000270927">
    <property type="component" value="Unassembled WGS sequence"/>
</dbReference>
<dbReference type="RefSeq" id="WP_123663070.1">
    <property type="nucleotide sequence ID" value="NZ_RARA01000025.1"/>
</dbReference>
<accession>A0A3N2QBM9</accession>
<dbReference type="PANTHER" id="PTHR43597">
    <property type="entry name" value="SULFUR ACCEPTOR PROTEIN CSDE"/>
    <property type="match status" value="1"/>
</dbReference>
<gene>
    <name evidence="3" type="ORF">EDM02_03390</name>
</gene>
<evidence type="ECO:0000256" key="1">
    <source>
        <dbReference type="ARBA" id="ARBA00010282"/>
    </source>
</evidence>
<sequence>MEKLPFKTIDQHQDDIIDAFASLCGEREVMLDYLIDLGSALAPMELLYKTDNHLVQGCMSKVWLMEVEKEGLLFFQADSNTAITKGLISLLLKAVSGQSILAIAAAKFYFVEAIGISELIGWQRASGFSHMIKEIKLKALSRLAQSRHA</sequence>
<dbReference type="InterPro" id="IPR003808">
    <property type="entry name" value="Fe-S_metab-assoc_dom"/>
</dbReference>
<dbReference type="SUPFAM" id="SSF82649">
    <property type="entry name" value="SufE/NifU"/>
    <property type="match status" value="1"/>
</dbReference>
<protein>
    <submittedName>
        <fullName evidence="3">SufE family protein</fullName>
    </submittedName>
</protein>
<feature type="domain" description="Fe-S metabolism associated" evidence="2">
    <location>
        <begin position="23"/>
        <end position="136"/>
    </location>
</feature>
<name>A0A3N2QBM9_9BACT</name>
<dbReference type="Pfam" id="PF02657">
    <property type="entry name" value="SufE"/>
    <property type="match status" value="1"/>
</dbReference>
<proteinExistence type="inferred from homology"/>
<dbReference type="AlphaFoldDB" id="A0A3N2QBM9"/>
<dbReference type="Gene3D" id="3.90.1010.10">
    <property type="match status" value="1"/>
</dbReference>
<evidence type="ECO:0000259" key="2">
    <source>
        <dbReference type="Pfam" id="PF02657"/>
    </source>
</evidence>
<dbReference type="EMBL" id="RARA01000025">
    <property type="protein sequence ID" value="ROT47180.1"/>
    <property type="molecule type" value="Genomic_DNA"/>
</dbReference>
<evidence type="ECO:0000313" key="4">
    <source>
        <dbReference type="Proteomes" id="UP000270927"/>
    </source>
</evidence>
<keyword evidence="4" id="KW-1185">Reference proteome</keyword>
<organism evidence="3 4">
    <name type="scientific">Candidatus Cardinium hertigii</name>
    <dbReference type="NCBI Taxonomy" id="247481"/>
    <lineage>
        <taxon>Bacteria</taxon>
        <taxon>Pseudomonadati</taxon>
        <taxon>Bacteroidota</taxon>
        <taxon>Cytophagia</taxon>
        <taxon>Cytophagales</taxon>
        <taxon>Amoebophilaceae</taxon>
        <taxon>Candidatus Cardinium</taxon>
    </lineage>
</organism>